<dbReference type="InterPro" id="IPR043502">
    <property type="entry name" value="DNA/RNA_pol_sf"/>
</dbReference>
<keyword evidence="2" id="KW-1185">Reference proteome</keyword>
<comment type="caution">
    <text evidence="1">The sequence shown here is derived from an EMBL/GenBank/DDBJ whole genome shotgun (WGS) entry which is preliminary data.</text>
</comment>
<dbReference type="OrthoDB" id="8057024at2759"/>
<gene>
    <name evidence="1" type="ORF">RF55_15624</name>
</gene>
<dbReference type="GO" id="GO:0071897">
    <property type="term" value="P:DNA biosynthetic process"/>
    <property type="evidence" value="ECO:0007669"/>
    <property type="project" value="UniProtKB-ARBA"/>
</dbReference>
<sequence>MLTQIASLYDPLGLLGSVIVKVKILFQVLWKLQLTWDEPVSIEIYNKWKSFRDRLEELNNVTFPRQICTVQFTSLQLHGFADASEVAYGACLYIRSSNFDQADKVVLVCSKSRVAPLKKLSLPRLELCAALLLAQLCQTIVKAFNVPFDKVVLWSDSTITLHWINTQPHRLKTFVANRVAVIQKISVQIEWRHIASHDNPADLVSRGLFPTDLIDNLLWIRGPRWLAEQEHN</sequence>
<dbReference type="SUPFAM" id="SSF56672">
    <property type="entry name" value="DNA/RNA polymerases"/>
    <property type="match status" value="1"/>
</dbReference>
<dbReference type="PANTHER" id="PTHR22955">
    <property type="entry name" value="RETROTRANSPOSON"/>
    <property type="match status" value="1"/>
</dbReference>
<dbReference type="AlphaFoldDB" id="A0A0J7K662"/>
<evidence type="ECO:0000313" key="1">
    <source>
        <dbReference type="EMBL" id="KMQ85671.1"/>
    </source>
</evidence>
<dbReference type="Proteomes" id="UP000036403">
    <property type="component" value="Unassembled WGS sequence"/>
</dbReference>
<dbReference type="Pfam" id="PF05380">
    <property type="entry name" value="Peptidase_A17"/>
    <property type="match status" value="1"/>
</dbReference>
<accession>A0A0J7K662</accession>
<proteinExistence type="predicted"/>
<dbReference type="STRING" id="67767.A0A0J7K662"/>
<dbReference type="PANTHER" id="PTHR22955:SF77">
    <property type="entry name" value="ASPARTIC PUTATIVE DOMAIN-CONTAINING PROTEIN-RELATED"/>
    <property type="match status" value="1"/>
</dbReference>
<evidence type="ECO:0000313" key="2">
    <source>
        <dbReference type="Proteomes" id="UP000036403"/>
    </source>
</evidence>
<dbReference type="InterPro" id="IPR008042">
    <property type="entry name" value="Retrotrans_Pao"/>
</dbReference>
<dbReference type="PaxDb" id="67767-A0A0J7K662"/>
<organism evidence="1 2">
    <name type="scientific">Lasius niger</name>
    <name type="common">Black garden ant</name>
    <dbReference type="NCBI Taxonomy" id="67767"/>
    <lineage>
        <taxon>Eukaryota</taxon>
        <taxon>Metazoa</taxon>
        <taxon>Ecdysozoa</taxon>
        <taxon>Arthropoda</taxon>
        <taxon>Hexapoda</taxon>
        <taxon>Insecta</taxon>
        <taxon>Pterygota</taxon>
        <taxon>Neoptera</taxon>
        <taxon>Endopterygota</taxon>
        <taxon>Hymenoptera</taxon>
        <taxon>Apocrita</taxon>
        <taxon>Aculeata</taxon>
        <taxon>Formicoidea</taxon>
        <taxon>Formicidae</taxon>
        <taxon>Formicinae</taxon>
        <taxon>Lasius</taxon>
        <taxon>Lasius</taxon>
    </lineage>
</organism>
<dbReference type="EMBL" id="LBMM01013367">
    <property type="protein sequence ID" value="KMQ85671.1"/>
    <property type="molecule type" value="Genomic_DNA"/>
</dbReference>
<name>A0A0J7K662_LASNI</name>
<protein>
    <submittedName>
        <fullName evidence="1">Uncharacterized protein</fullName>
    </submittedName>
</protein>
<reference evidence="1 2" key="1">
    <citation type="submission" date="2015-04" db="EMBL/GenBank/DDBJ databases">
        <title>Lasius niger genome sequencing.</title>
        <authorList>
            <person name="Konorov E.A."/>
            <person name="Nikitin M.A."/>
            <person name="Kirill M.V."/>
            <person name="Chang P."/>
        </authorList>
    </citation>
    <scope>NUCLEOTIDE SEQUENCE [LARGE SCALE GENOMIC DNA]</scope>
    <source>
        <tissue evidence="1">Whole</tissue>
    </source>
</reference>